<gene>
    <name evidence="5" type="ORF">RDB_LOCUS64951</name>
</gene>
<dbReference type="InterPro" id="IPR000898">
    <property type="entry name" value="Indolamine_dOase"/>
</dbReference>
<dbReference type="AlphaFoldDB" id="A0A8H2XW32"/>
<keyword evidence="2 4" id="KW-0479">Metal-binding</keyword>
<dbReference type="InterPro" id="IPR037217">
    <property type="entry name" value="Trp/Indoleamine_2_3_dOase-like"/>
</dbReference>
<feature type="binding site" description="proximal binding residue" evidence="4">
    <location>
        <position position="398"/>
    </location>
    <ligand>
        <name>heme b</name>
        <dbReference type="ChEBI" id="CHEBI:60344"/>
    </ligand>
    <ligandPart>
        <name>Fe</name>
        <dbReference type="ChEBI" id="CHEBI:18248"/>
    </ligandPart>
</feature>
<dbReference type="GO" id="GO:0019441">
    <property type="term" value="P:L-tryptophan catabolic process to kynurenine"/>
    <property type="evidence" value="ECO:0007669"/>
    <property type="project" value="InterPro"/>
</dbReference>
<keyword evidence="3 4" id="KW-0408">Iron</keyword>
<evidence type="ECO:0000313" key="6">
    <source>
        <dbReference type="Proteomes" id="UP000663826"/>
    </source>
</evidence>
<reference evidence="5" key="1">
    <citation type="submission" date="2021-01" db="EMBL/GenBank/DDBJ databases">
        <authorList>
            <person name="Kaushik A."/>
        </authorList>
    </citation>
    <scope>NUCLEOTIDE SEQUENCE</scope>
    <source>
        <strain evidence="5">AG1-1B</strain>
    </source>
</reference>
<evidence type="ECO:0000256" key="3">
    <source>
        <dbReference type="ARBA" id="ARBA00023004"/>
    </source>
</evidence>
<dbReference type="Pfam" id="PF01231">
    <property type="entry name" value="IDO"/>
    <property type="match status" value="1"/>
</dbReference>
<evidence type="ECO:0000256" key="2">
    <source>
        <dbReference type="ARBA" id="ARBA00022723"/>
    </source>
</evidence>
<name>A0A8H2XW32_9AGAM</name>
<organism evidence="5 6">
    <name type="scientific">Rhizoctonia solani</name>
    <dbReference type="NCBI Taxonomy" id="456999"/>
    <lineage>
        <taxon>Eukaryota</taxon>
        <taxon>Fungi</taxon>
        <taxon>Dikarya</taxon>
        <taxon>Basidiomycota</taxon>
        <taxon>Agaricomycotina</taxon>
        <taxon>Agaricomycetes</taxon>
        <taxon>Cantharellales</taxon>
        <taxon>Ceratobasidiaceae</taxon>
        <taxon>Rhizoctonia</taxon>
    </lineage>
</organism>
<dbReference type="Proteomes" id="UP000663826">
    <property type="component" value="Unassembled WGS sequence"/>
</dbReference>
<dbReference type="Gene3D" id="1.20.58.480">
    <property type="match status" value="1"/>
</dbReference>
<protein>
    <recommendedName>
        <fullName evidence="7">Indoleamine 2,3-dioxygenase</fullName>
    </recommendedName>
</protein>
<evidence type="ECO:0008006" key="7">
    <source>
        <dbReference type="Google" id="ProtNLM"/>
    </source>
</evidence>
<dbReference type="GO" id="GO:0033754">
    <property type="term" value="F:indoleamine 2,3-dioxygenase activity"/>
    <property type="evidence" value="ECO:0007669"/>
    <property type="project" value="TreeGrafter"/>
</dbReference>
<proteinExistence type="inferred from homology"/>
<comment type="similarity">
    <text evidence="1">Belongs to the indoleamine 2,3-dioxygenase family.</text>
</comment>
<dbReference type="EMBL" id="CAJMWQ010001120">
    <property type="protein sequence ID" value="CAE6436200.1"/>
    <property type="molecule type" value="Genomic_DNA"/>
</dbReference>
<evidence type="ECO:0000256" key="4">
    <source>
        <dbReference type="PIRSR" id="PIRSR600898-1"/>
    </source>
</evidence>
<dbReference type="PANTHER" id="PTHR28657:SF5">
    <property type="entry name" value="INDOLEAMINE 2,3-DIOXYGENASE"/>
    <property type="match status" value="1"/>
</dbReference>
<dbReference type="GO" id="GO:0020037">
    <property type="term" value="F:heme binding"/>
    <property type="evidence" value="ECO:0007669"/>
    <property type="project" value="InterPro"/>
</dbReference>
<dbReference type="PANTHER" id="PTHR28657">
    <property type="entry name" value="INDOLEAMINE 2,3-DIOXYGENASE"/>
    <property type="match status" value="1"/>
</dbReference>
<dbReference type="GO" id="GO:0046872">
    <property type="term" value="F:metal ion binding"/>
    <property type="evidence" value="ECO:0007669"/>
    <property type="project" value="UniProtKB-KW"/>
</dbReference>
<dbReference type="GO" id="GO:0005737">
    <property type="term" value="C:cytoplasm"/>
    <property type="evidence" value="ECO:0007669"/>
    <property type="project" value="TreeGrafter"/>
</dbReference>
<evidence type="ECO:0000313" key="5">
    <source>
        <dbReference type="EMBL" id="CAE6436200.1"/>
    </source>
</evidence>
<dbReference type="GO" id="GO:0034354">
    <property type="term" value="P:'de novo' NAD+ biosynthetic process from L-tryptophan"/>
    <property type="evidence" value="ECO:0007669"/>
    <property type="project" value="TreeGrafter"/>
</dbReference>
<evidence type="ECO:0000256" key="1">
    <source>
        <dbReference type="ARBA" id="ARBA00007119"/>
    </source>
</evidence>
<sequence>MSVSANTQASYLALVNSVLPEYSISHLTGFAPPKSKAPAAKFSSPALDPWLDVSLKIATLLDESNEAFRSAVDKLPLLAVPDAAPVEEWRLAYTILSTVAAAYIWGKNPESGIIDKLPYVVARPLQDVADALGVEPGLTYIVGGIWNHQYREDKSSEEDGQLDTIISFTGAPDETHFNLTTLRVERAGGDGLLQGLLASQLVARAIRATMSNSHNHESHSHQTSGEPMILDEIHQSMADLLRKMETSISRCTAELSKMRNGCGVDFFYDKLRPFLGGFGSHASQPNGVFYPSSPDGTQGEWLKLTGATAGQSSLFQAFDALLMVIHPNDKDQGPFVKKMRKAMPASHVQFLETIPTLPSIRAYIQSLLSKPESSPAERAVIEGYNAAIRALEGFRSGHINIVTLYVIGPARRARHTTAGGAEVDSQMRGTGGSNLAILLKGMRDDTKQTTLERK</sequence>
<dbReference type="SUPFAM" id="SSF140959">
    <property type="entry name" value="Indolic compounds 2,3-dioxygenase-like"/>
    <property type="match status" value="1"/>
</dbReference>
<comment type="caution">
    <text evidence="5">The sequence shown here is derived from an EMBL/GenBank/DDBJ whole genome shotgun (WGS) entry which is preliminary data.</text>
</comment>
<accession>A0A8H2XW32</accession>
<keyword evidence="4" id="KW-0349">Heme</keyword>